<reference evidence="14 15" key="1">
    <citation type="submission" date="2017-06" db="EMBL/GenBank/DDBJ databases">
        <title>Investigating the central metabolism of Clostridium thermosuccinogenes.</title>
        <authorList>
            <person name="Koendjbiharie J.G."/>
            <person name="van Kranenburg R."/>
        </authorList>
    </citation>
    <scope>NUCLEOTIDE SEQUENCE [LARGE SCALE GENOMIC DNA]</scope>
    <source>
        <strain evidence="14 15">DSM 5806</strain>
    </source>
</reference>
<dbReference type="AlphaFoldDB" id="A0A2K2FII2"/>
<name>A0A2K2FII2_9CLOT</name>
<keyword evidence="6" id="KW-0547">Nucleotide-binding</keyword>
<evidence type="ECO:0000256" key="8">
    <source>
        <dbReference type="ARBA" id="ARBA00022840"/>
    </source>
</evidence>
<evidence type="ECO:0000256" key="3">
    <source>
        <dbReference type="ARBA" id="ARBA00022553"/>
    </source>
</evidence>
<evidence type="ECO:0000256" key="5">
    <source>
        <dbReference type="ARBA" id="ARBA00022692"/>
    </source>
</evidence>
<dbReference type="GO" id="GO:0005524">
    <property type="term" value="F:ATP binding"/>
    <property type="evidence" value="ECO:0007669"/>
    <property type="project" value="UniProtKB-KW"/>
</dbReference>
<evidence type="ECO:0000313" key="14">
    <source>
        <dbReference type="EMBL" id="PNT98594.1"/>
    </source>
</evidence>
<organism evidence="14 15">
    <name type="scientific">Clostridium thermosuccinogenes</name>
    <dbReference type="NCBI Taxonomy" id="84032"/>
    <lineage>
        <taxon>Bacteria</taxon>
        <taxon>Bacillati</taxon>
        <taxon>Bacillota</taxon>
        <taxon>Clostridia</taxon>
        <taxon>Eubacteriales</taxon>
        <taxon>Clostridiaceae</taxon>
        <taxon>Clostridium</taxon>
    </lineage>
</organism>
<feature type="domain" description="Signal transduction histidine kinase internal region" evidence="13">
    <location>
        <begin position="370"/>
        <end position="447"/>
    </location>
</feature>
<evidence type="ECO:0000256" key="4">
    <source>
        <dbReference type="ARBA" id="ARBA00022679"/>
    </source>
</evidence>
<keyword evidence="9 12" id="KW-1133">Transmembrane helix</keyword>
<keyword evidence="5 12" id="KW-0812">Transmembrane</keyword>
<keyword evidence="10" id="KW-0902">Two-component regulatory system</keyword>
<comment type="caution">
    <text evidence="14">The sequence shown here is derived from an EMBL/GenBank/DDBJ whole genome shotgun (WGS) entry which is preliminary data.</text>
</comment>
<keyword evidence="7" id="KW-0418">Kinase</keyword>
<gene>
    <name evidence="14" type="ORF">CDQ84_10675</name>
</gene>
<dbReference type="EMBL" id="NIOJ01000026">
    <property type="protein sequence ID" value="PNT98594.1"/>
    <property type="molecule type" value="Genomic_DNA"/>
</dbReference>
<dbReference type="Pfam" id="PF06580">
    <property type="entry name" value="His_kinase"/>
    <property type="match status" value="1"/>
</dbReference>
<evidence type="ECO:0000256" key="2">
    <source>
        <dbReference type="ARBA" id="ARBA00022475"/>
    </source>
</evidence>
<dbReference type="RefSeq" id="WP_103081732.1">
    <property type="nucleotide sequence ID" value="NZ_CP021850.1"/>
</dbReference>
<evidence type="ECO:0000256" key="9">
    <source>
        <dbReference type="ARBA" id="ARBA00022989"/>
    </source>
</evidence>
<keyword evidence="15" id="KW-1185">Reference proteome</keyword>
<dbReference type="InterPro" id="IPR050640">
    <property type="entry name" value="Bact_2-comp_sensor_kinase"/>
</dbReference>
<dbReference type="PANTHER" id="PTHR34220:SF11">
    <property type="entry name" value="SENSOR PROTEIN KINASE HPTS"/>
    <property type="match status" value="1"/>
</dbReference>
<evidence type="ECO:0000256" key="12">
    <source>
        <dbReference type="SAM" id="Phobius"/>
    </source>
</evidence>
<dbReference type="InterPro" id="IPR010559">
    <property type="entry name" value="Sig_transdc_His_kin_internal"/>
</dbReference>
<keyword evidence="4" id="KW-0808">Transferase</keyword>
<sequence length="580" mass="67449">MFQFMSIKAYKKTFLSYMLILLLLFITISSLLYTYFLNIAFNAYTEKVSFAAYDVNQYMDRIVYRIDNFLSRLYSDSALWDDFYLFFTCSSPSEYTAKRIEHWRPDYSVSFLDSATAFVRESGYSISNIIYYSSTHIINMKYSPNGQIRYIITDTDPLEAMPASGCYVYSRELKDKRASYIGKVSFLINPLDKSKESFRDIPSAHYIRINDMVLNLSDHPYGELFKEKIISSDYTGKRTQGHLRLSNFRSVYYILNTSEKYGFTIFSFIPRAEIMEAANYRFTVQVILLLLLLTFFFAIYILASRFSNNYRLLCKIIGLINDAKKGKFTQIDSFANDELSLIVQHLNEMSTQLNSYIQKEYLLQIENFKAEMKALESQINPHFLYNTLERIRAYALGSGVSNVADAVGNLGRLYRVIVKSNTFLSIDEELKIGIDYLDLMCFLYGDDLMYHVDVSESCRQLKTIKIWMQPILENFFKHNFTGKEEYKIIIISGEEREDGYYFDFSSNIGHLDKESIEHLNSLFTPSKLLHEADEKNSEARSGIGLKNVYARLYYYYEGRVSMSIGNNDPSGIIISVVIYK</sequence>
<dbReference type="OrthoDB" id="9776552at2"/>
<feature type="transmembrane region" description="Helical" evidence="12">
    <location>
        <begin position="14"/>
        <end position="36"/>
    </location>
</feature>
<evidence type="ECO:0000313" key="15">
    <source>
        <dbReference type="Proteomes" id="UP000236151"/>
    </source>
</evidence>
<dbReference type="GO" id="GO:0005886">
    <property type="term" value="C:plasma membrane"/>
    <property type="evidence" value="ECO:0007669"/>
    <property type="project" value="UniProtKB-SubCell"/>
</dbReference>
<accession>A0A2K2FII2</accession>
<keyword evidence="8" id="KW-0067">ATP-binding</keyword>
<proteinExistence type="predicted"/>
<evidence type="ECO:0000256" key="7">
    <source>
        <dbReference type="ARBA" id="ARBA00022777"/>
    </source>
</evidence>
<evidence type="ECO:0000256" key="11">
    <source>
        <dbReference type="ARBA" id="ARBA00023136"/>
    </source>
</evidence>
<dbReference type="Proteomes" id="UP000236151">
    <property type="component" value="Unassembled WGS sequence"/>
</dbReference>
<keyword evidence="11 12" id="KW-0472">Membrane</keyword>
<evidence type="ECO:0000256" key="10">
    <source>
        <dbReference type="ARBA" id="ARBA00023012"/>
    </source>
</evidence>
<evidence type="ECO:0000256" key="6">
    <source>
        <dbReference type="ARBA" id="ARBA00022741"/>
    </source>
</evidence>
<keyword evidence="3" id="KW-0597">Phosphoprotein</keyword>
<dbReference type="KEGG" id="cthd:CDO33_01285"/>
<protein>
    <recommendedName>
        <fullName evidence="13">Signal transduction histidine kinase internal region domain-containing protein</fullName>
    </recommendedName>
</protein>
<dbReference type="GO" id="GO:0000155">
    <property type="term" value="F:phosphorelay sensor kinase activity"/>
    <property type="evidence" value="ECO:0007669"/>
    <property type="project" value="InterPro"/>
</dbReference>
<evidence type="ECO:0000256" key="1">
    <source>
        <dbReference type="ARBA" id="ARBA00004651"/>
    </source>
</evidence>
<dbReference type="PANTHER" id="PTHR34220">
    <property type="entry name" value="SENSOR HISTIDINE KINASE YPDA"/>
    <property type="match status" value="1"/>
</dbReference>
<keyword evidence="2" id="KW-1003">Cell membrane</keyword>
<comment type="subcellular location">
    <subcellularLocation>
        <location evidence="1">Cell membrane</location>
        <topology evidence="1">Multi-pass membrane protein</topology>
    </subcellularLocation>
</comment>
<feature type="transmembrane region" description="Helical" evidence="12">
    <location>
        <begin position="282"/>
        <end position="303"/>
    </location>
</feature>
<evidence type="ECO:0000259" key="13">
    <source>
        <dbReference type="Pfam" id="PF06580"/>
    </source>
</evidence>